<keyword evidence="2" id="KW-1133">Transmembrane helix</keyword>
<feature type="region of interest" description="Disordered" evidence="1">
    <location>
        <begin position="58"/>
        <end position="83"/>
    </location>
</feature>
<sequence>MSRTPLAVLILGAIAAVAVAGIVELAFLGNPLAGVVLLVLAVLALLLALFVAIREPDEEPGESVQTHSGRMEWKAPSQRDDIR</sequence>
<feature type="transmembrane region" description="Helical" evidence="2">
    <location>
        <begin position="30"/>
        <end position="53"/>
    </location>
</feature>
<dbReference type="EMBL" id="FOOI01000001">
    <property type="protein sequence ID" value="SFF64820.1"/>
    <property type="molecule type" value="Genomic_DNA"/>
</dbReference>
<reference evidence="3 4" key="1">
    <citation type="submission" date="2016-10" db="EMBL/GenBank/DDBJ databases">
        <authorList>
            <person name="de Groot N.N."/>
        </authorList>
    </citation>
    <scope>NUCLEOTIDE SEQUENCE [LARGE SCALE GENOMIC DNA]</scope>
    <source>
        <strain evidence="3 4">CPCC 202808</strain>
    </source>
</reference>
<evidence type="ECO:0000313" key="3">
    <source>
        <dbReference type="EMBL" id="SFF64820.1"/>
    </source>
</evidence>
<evidence type="ECO:0000256" key="2">
    <source>
        <dbReference type="SAM" id="Phobius"/>
    </source>
</evidence>
<dbReference type="Proteomes" id="UP000199052">
    <property type="component" value="Unassembled WGS sequence"/>
</dbReference>
<evidence type="ECO:0000256" key="1">
    <source>
        <dbReference type="SAM" id="MobiDB-lite"/>
    </source>
</evidence>
<gene>
    <name evidence="3" type="ORF">SAMN05421678_101212</name>
</gene>
<organism evidence="3 4">
    <name type="scientific">Actinopolymorpha cephalotaxi</name>
    <dbReference type="NCBI Taxonomy" id="504797"/>
    <lineage>
        <taxon>Bacteria</taxon>
        <taxon>Bacillati</taxon>
        <taxon>Actinomycetota</taxon>
        <taxon>Actinomycetes</taxon>
        <taxon>Propionibacteriales</taxon>
        <taxon>Actinopolymorphaceae</taxon>
        <taxon>Actinopolymorpha</taxon>
    </lineage>
</organism>
<accession>A0A1I2KF13</accession>
<keyword evidence="2" id="KW-0472">Membrane</keyword>
<protein>
    <submittedName>
        <fullName evidence="3">Uncharacterized protein</fullName>
    </submittedName>
</protein>
<proteinExistence type="predicted"/>
<feature type="compositionally biased region" description="Basic and acidic residues" evidence="1">
    <location>
        <begin position="69"/>
        <end position="83"/>
    </location>
</feature>
<dbReference type="AlphaFoldDB" id="A0A1I2KF13"/>
<evidence type="ECO:0000313" key="4">
    <source>
        <dbReference type="Proteomes" id="UP000199052"/>
    </source>
</evidence>
<name>A0A1I2KF13_9ACTN</name>
<keyword evidence="2" id="KW-0812">Transmembrane</keyword>